<evidence type="ECO:0000313" key="2">
    <source>
        <dbReference type="EMBL" id="MFD1670721.1"/>
    </source>
</evidence>
<accession>A0ABW4J2Y0</accession>
<name>A0ABW4J2Y0_9LACO</name>
<reference evidence="3" key="1">
    <citation type="journal article" date="2019" name="Int. J. Syst. Evol. Microbiol.">
        <title>The Global Catalogue of Microorganisms (GCM) 10K type strain sequencing project: providing services to taxonomists for standard genome sequencing and annotation.</title>
        <authorList>
            <consortium name="The Broad Institute Genomics Platform"/>
            <consortium name="The Broad Institute Genome Sequencing Center for Infectious Disease"/>
            <person name="Wu L."/>
            <person name="Ma J."/>
        </authorList>
    </citation>
    <scope>NUCLEOTIDE SEQUENCE [LARGE SCALE GENOMIC DNA]</scope>
    <source>
        <strain evidence="3">CCM 8896</strain>
    </source>
</reference>
<feature type="transmembrane region" description="Helical" evidence="1">
    <location>
        <begin position="7"/>
        <end position="26"/>
    </location>
</feature>
<sequence length="57" mass="6562">MRIKPRIDSWVLFILGIAVLIADVVWSRSNNLFLPILVIGVAMILQSFEKKEKKSTY</sequence>
<keyword evidence="3" id="KW-1185">Reference proteome</keyword>
<keyword evidence="1" id="KW-0812">Transmembrane</keyword>
<dbReference type="RefSeq" id="WP_164506968.1">
    <property type="nucleotide sequence ID" value="NZ_JBHTOP010000002.1"/>
</dbReference>
<organism evidence="2 3">
    <name type="scientific">Agrilactobacillus yilanensis</name>
    <dbReference type="NCBI Taxonomy" id="2485997"/>
    <lineage>
        <taxon>Bacteria</taxon>
        <taxon>Bacillati</taxon>
        <taxon>Bacillota</taxon>
        <taxon>Bacilli</taxon>
        <taxon>Lactobacillales</taxon>
        <taxon>Lactobacillaceae</taxon>
        <taxon>Agrilactobacillus</taxon>
    </lineage>
</organism>
<dbReference type="EMBL" id="JBHTOP010000002">
    <property type="protein sequence ID" value="MFD1670721.1"/>
    <property type="molecule type" value="Genomic_DNA"/>
</dbReference>
<protein>
    <recommendedName>
        <fullName evidence="4">Pirin</fullName>
    </recommendedName>
</protein>
<evidence type="ECO:0008006" key="4">
    <source>
        <dbReference type="Google" id="ProtNLM"/>
    </source>
</evidence>
<keyword evidence="1" id="KW-1133">Transmembrane helix</keyword>
<dbReference type="Proteomes" id="UP001597267">
    <property type="component" value="Unassembled WGS sequence"/>
</dbReference>
<proteinExistence type="predicted"/>
<comment type="caution">
    <text evidence="2">The sequence shown here is derived from an EMBL/GenBank/DDBJ whole genome shotgun (WGS) entry which is preliminary data.</text>
</comment>
<evidence type="ECO:0000313" key="3">
    <source>
        <dbReference type="Proteomes" id="UP001597267"/>
    </source>
</evidence>
<evidence type="ECO:0000256" key="1">
    <source>
        <dbReference type="SAM" id="Phobius"/>
    </source>
</evidence>
<gene>
    <name evidence="2" type="ORF">ACFQ5M_01280</name>
</gene>
<keyword evidence="1" id="KW-0472">Membrane</keyword>
<feature type="transmembrane region" description="Helical" evidence="1">
    <location>
        <begin position="32"/>
        <end position="48"/>
    </location>
</feature>